<gene>
    <name evidence="6" type="ORF">BIT28_24460</name>
</gene>
<name>A0A1Q9GD57_9GAMM</name>
<organism evidence="6 7">
    <name type="scientific">Photobacterium proteolyticum</name>
    <dbReference type="NCBI Taxonomy" id="1903952"/>
    <lineage>
        <taxon>Bacteria</taxon>
        <taxon>Pseudomonadati</taxon>
        <taxon>Pseudomonadota</taxon>
        <taxon>Gammaproteobacteria</taxon>
        <taxon>Vibrionales</taxon>
        <taxon>Vibrionaceae</taxon>
        <taxon>Photobacterium</taxon>
    </lineage>
</organism>
<dbReference type="STRING" id="1903952.BIT28_24460"/>
<feature type="domain" description="HTH lysR-type" evidence="5">
    <location>
        <begin position="15"/>
        <end position="72"/>
    </location>
</feature>
<dbReference type="Pfam" id="PF00126">
    <property type="entry name" value="HTH_1"/>
    <property type="match status" value="1"/>
</dbReference>
<evidence type="ECO:0000313" key="7">
    <source>
        <dbReference type="Proteomes" id="UP000186905"/>
    </source>
</evidence>
<dbReference type="RefSeq" id="WP_075767273.1">
    <property type="nucleotide sequence ID" value="NZ_MJIL01000092.1"/>
</dbReference>
<dbReference type="PANTHER" id="PTHR30537:SF68">
    <property type="entry name" value="TRANSCRIPTIONAL REGULATOR-RELATED"/>
    <property type="match status" value="1"/>
</dbReference>
<reference evidence="6 7" key="1">
    <citation type="submission" date="2016-09" db="EMBL/GenBank/DDBJ databases">
        <title>Photobacterium proteolyticum sp. nov. a protease producing bacterium isolated from ocean sediments of Laizhou Bay.</title>
        <authorList>
            <person name="Li Y."/>
        </authorList>
    </citation>
    <scope>NUCLEOTIDE SEQUENCE [LARGE SCALE GENOMIC DNA]</scope>
    <source>
        <strain evidence="6 7">13-12</strain>
    </source>
</reference>
<dbReference type="CDD" id="cd08422">
    <property type="entry name" value="PBP2_CrgA_like"/>
    <property type="match status" value="1"/>
</dbReference>
<dbReference type="EMBL" id="MJIL01000092">
    <property type="protein sequence ID" value="OLQ72296.1"/>
    <property type="molecule type" value="Genomic_DNA"/>
</dbReference>
<dbReference type="FunFam" id="1.10.10.10:FF:000001">
    <property type="entry name" value="LysR family transcriptional regulator"/>
    <property type="match status" value="1"/>
</dbReference>
<dbReference type="GO" id="GO:0003700">
    <property type="term" value="F:DNA-binding transcription factor activity"/>
    <property type="evidence" value="ECO:0007669"/>
    <property type="project" value="InterPro"/>
</dbReference>
<keyword evidence="7" id="KW-1185">Reference proteome</keyword>
<dbReference type="InterPro" id="IPR005119">
    <property type="entry name" value="LysR_subst-bd"/>
</dbReference>
<evidence type="ECO:0000256" key="4">
    <source>
        <dbReference type="ARBA" id="ARBA00023163"/>
    </source>
</evidence>
<evidence type="ECO:0000256" key="3">
    <source>
        <dbReference type="ARBA" id="ARBA00023125"/>
    </source>
</evidence>
<dbReference type="InterPro" id="IPR036388">
    <property type="entry name" value="WH-like_DNA-bd_sf"/>
</dbReference>
<dbReference type="Gene3D" id="3.40.190.290">
    <property type="match status" value="1"/>
</dbReference>
<dbReference type="Gene3D" id="1.10.10.10">
    <property type="entry name" value="Winged helix-like DNA-binding domain superfamily/Winged helix DNA-binding domain"/>
    <property type="match status" value="1"/>
</dbReference>
<evidence type="ECO:0000259" key="5">
    <source>
        <dbReference type="PROSITE" id="PS50931"/>
    </source>
</evidence>
<dbReference type="SUPFAM" id="SSF46785">
    <property type="entry name" value="Winged helix' DNA-binding domain"/>
    <property type="match status" value="1"/>
</dbReference>
<keyword evidence="2" id="KW-0805">Transcription regulation</keyword>
<protein>
    <submittedName>
        <fullName evidence="6">LysR family transcriptional regulator</fullName>
    </submittedName>
</protein>
<keyword evidence="3" id="KW-0238">DNA-binding</keyword>
<dbReference type="PANTHER" id="PTHR30537">
    <property type="entry name" value="HTH-TYPE TRANSCRIPTIONAL REGULATOR"/>
    <property type="match status" value="1"/>
</dbReference>
<accession>A0A1Q9GD57</accession>
<comment type="caution">
    <text evidence="6">The sequence shown here is derived from an EMBL/GenBank/DDBJ whole genome shotgun (WGS) entry which is preliminary data.</text>
</comment>
<comment type="similarity">
    <text evidence="1">Belongs to the LysR transcriptional regulatory family.</text>
</comment>
<dbReference type="InterPro" id="IPR000847">
    <property type="entry name" value="LysR_HTH_N"/>
</dbReference>
<dbReference type="Proteomes" id="UP000186905">
    <property type="component" value="Unassembled WGS sequence"/>
</dbReference>
<dbReference type="SUPFAM" id="SSF53850">
    <property type="entry name" value="Periplasmic binding protein-like II"/>
    <property type="match status" value="1"/>
</dbReference>
<dbReference type="OrthoDB" id="9786526at2"/>
<evidence type="ECO:0000256" key="1">
    <source>
        <dbReference type="ARBA" id="ARBA00009437"/>
    </source>
</evidence>
<keyword evidence="4" id="KW-0804">Transcription</keyword>
<dbReference type="GO" id="GO:0006351">
    <property type="term" value="P:DNA-templated transcription"/>
    <property type="evidence" value="ECO:0007669"/>
    <property type="project" value="TreeGrafter"/>
</dbReference>
<dbReference type="PROSITE" id="PS50931">
    <property type="entry name" value="HTH_LYSR"/>
    <property type="match status" value="1"/>
</dbReference>
<dbReference type="Pfam" id="PF03466">
    <property type="entry name" value="LysR_substrate"/>
    <property type="match status" value="1"/>
</dbReference>
<dbReference type="GO" id="GO:0043565">
    <property type="term" value="F:sequence-specific DNA binding"/>
    <property type="evidence" value="ECO:0007669"/>
    <property type="project" value="TreeGrafter"/>
</dbReference>
<sequence>MAIIAAFNIEDHRLMKYENMKLFQVVVDKGGITAAADFTGLPKSTVSRRIKDLEDMLGTKLLNRSSRHFQLTPTGEVFHSRSKDIVKDVEELEKDITHNQNLAEGKITILSLSPLIQCFSKNIKQFYEQYPKIELEIYAQDVVERNIPKRRFDLVLQLDQPEDSNLIGKKVSTITADYYASPDYLAQFGSPSTPEELIKHRIIFRGLKEAGAVRWPFQNPMRYLDISAAHTTVVDSPEIALTFALQGLGIALLPDLQAVPEVKKGRLVPLFDKEHRYSLPIYILYQARDYIPYRLRLLIDFITDNFEEALDQASAG</sequence>
<evidence type="ECO:0000313" key="6">
    <source>
        <dbReference type="EMBL" id="OLQ72296.1"/>
    </source>
</evidence>
<dbReference type="AlphaFoldDB" id="A0A1Q9GD57"/>
<proteinExistence type="inferred from homology"/>
<evidence type="ECO:0000256" key="2">
    <source>
        <dbReference type="ARBA" id="ARBA00023015"/>
    </source>
</evidence>
<dbReference type="InterPro" id="IPR058163">
    <property type="entry name" value="LysR-type_TF_proteobact-type"/>
</dbReference>
<dbReference type="InterPro" id="IPR036390">
    <property type="entry name" value="WH_DNA-bd_sf"/>
</dbReference>